<sequence>MPMNLPPNSMKRLFIISNRLPIQLVRQESTVQLLESAGGLATALKSYLQAQDRSSFEPDEVVWVGNADFSRELWEEFQQSKRSTGTFKIEPLWLDDDVNDGFYNGLSNSTIWPLFHYFPSFAEFKEPNWQAYQQANTVFADRLAELYQPDDVLWVQDYHLMLLPAMLRERCPEATIGFFLHIPFPSFEVYRMLPNRWREGLLQGMLGADLIGFHTNDYVQHFEKSVQRLLGIESKLRFVQIPNRPVRVDLFPISIDYERFNSSYRLPGVMAEREAIHQQLQGNKLLFSVDRLDYTKGVLNRLQGYEKFLENHPEWHGKINFVMVVVPSRSEITSYGERKQMIEENIGRINGRFATVSWQPLVYQYRSLSFEQLCAYYTACDVALITPIRDGMNLVAKEFIASRQDEQGVLILSEVAGAAAELGEALLINPTDRVGMALAIEEALSMPVKTQAERIKRMQTRIREYDVVQWADDFLTQLFNAKAQQNQWEVRLLNVALRKELMDNYQKAQKRLLLLDYDGTLVPFAKFPDLARPSERVIELLSELANVPQNRIVIISGRDKKTLENWFGSLSIQLVAEHGAAVRLPDGNWQENPEAFLPEWRSNIQQAMNLAVQRCPGTFVEEKTHSLAWHYRNTGADLGFAQSRELIDTLHGLTGHQLQVIDGNKVVEVRVTGVDKGSVASRLASDDQYDFILAIGDDRTDEDMFRTLADRAITIKVGQQKTLARYSLPDTGAVLSFLQRFTSMDTPPNVELTPNPHLASA</sequence>
<dbReference type="Gene3D" id="3.40.50.1000">
    <property type="entry name" value="HAD superfamily/HAD-like"/>
    <property type="match status" value="1"/>
</dbReference>
<keyword evidence="4" id="KW-1185">Reference proteome</keyword>
<dbReference type="InterPro" id="IPR001830">
    <property type="entry name" value="Glyco_trans_20"/>
</dbReference>
<dbReference type="Proteomes" id="UP000239590">
    <property type="component" value="Unassembled WGS sequence"/>
</dbReference>
<dbReference type="PANTHER" id="PTHR10788">
    <property type="entry name" value="TREHALOSE-6-PHOSPHATE SYNTHASE"/>
    <property type="match status" value="1"/>
</dbReference>
<dbReference type="GO" id="GO:0005992">
    <property type="term" value="P:trehalose biosynthetic process"/>
    <property type="evidence" value="ECO:0007669"/>
    <property type="project" value="InterPro"/>
</dbReference>
<accession>A0A2S7IS55</accession>
<dbReference type="InterPro" id="IPR006379">
    <property type="entry name" value="HAD-SF_hydro_IIB"/>
</dbReference>
<dbReference type="Pfam" id="PF02358">
    <property type="entry name" value="Trehalose_PPase"/>
    <property type="match status" value="1"/>
</dbReference>
<comment type="caution">
    <text evidence="3">The sequence shown here is derived from an EMBL/GenBank/DDBJ whole genome shotgun (WGS) entry which is preliminary data.</text>
</comment>
<proteinExistence type="inferred from homology"/>
<dbReference type="Gene3D" id="3.40.50.2000">
    <property type="entry name" value="Glycogen Phosphorylase B"/>
    <property type="match status" value="2"/>
</dbReference>
<dbReference type="AlphaFoldDB" id="A0A2S7IS55"/>
<dbReference type="GO" id="GO:0003825">
    <property type="term" value="F:alpha,alpha-trehalose-phosphate synthase (UDP-forming) activity"/>
    <property type="evidence" value="ECO:0007669"/>
    <property type="project" value="TreeGrafter"/>
</dbReference>
<dbReference type="InterPro" id="IPR036412">
    <property type="entry name" value="HAD-like_sf"/>
</dbReference>
<dbReference type="InterPro" id="IPR023214">
    <property type="entry name" value="HAD_sf"/>
</dbReference>
<dbReference type="GO" id="GO:0004805">
    <property type="term" value="F:trehalose-phosphatase activity"/>
    <property type="evidence" value="ECO:0007669"/>
    <property type="project" value="TreeGrafter"/>
</dbReference>
<dbReference type="EMBL" id="PTRA01000001">
    <property type="protein sequence ID" value="PQA60547.1"/>
    <property type="molecule type" value="Genomic_DNA"/>
</dbReference>
<dbReference type="OrthoDB" id="9761633at2"/>
<dbReference type="CDD" id="cd01627">
    <property type="entry name" value="HAD_TPP"/>
    <property type="match status" value="1"/>
</dbReference>
<dbReference type="Pfam" id="PF00982">
    <property type="entry name" value="Glyco_transf_20"/>
    <property type="match status" value="1"/>
</dbReference>
<comment type="similarity">
    <text evidence="2">Belongs to the glycosyltransferase 20 family.</text>
</comment>
<dbReference type="PANTHER" id="PTHR10788:SF106">
    <property type="entry name" value="BCDNA.GH08860"/>
    <property type="match status" value="1"/>
</dbReference>
<protein>
    <submittedName>
        <fullName evidence="3">Bifunctional alpha,alpha-trehalose-phosphate synthase (UDP-forming)/trehalose-phosphatase</fullName>
    </submittedName>
</protein>
<gene>
    <name evidence="3" type="ORF">C5O19_13290</name>
</gene>
<dbReference type="SUPFAM" id="SSF53756">
    <property type="entry name" value="UDP-Glycosyltransferase/glycogen phosphorylase"/>
    <property type="match status" value="1"/>
</dbReference>
<dbReference type="NCBIfam" id="NF011071">
    <property type="entry name" value="PRK14501.1"/>
    <property type="match status" value="1"/>
</dbReference>
<evidence type="ECO:0000256" key="2">
    <source>
        <dbReference type="ARBA" id="ARBA00008799"/>
    </source>
</evidence>
<dbReference type="Gene3D" id="3.30.70.1020">
    <property type="entry name" value="Trehalose-6-phosphate phosphatase related protein, domain 2"/>
    <property type="match status" value="1"/>
</dbReference>
<dbReference type="InterPro" id="IPR003337">
    <property type="entry name" value="Trehalose_PPase"/>
</dbReference>
<dbReference type="SUPFAM" id="SSF56784">
    <property type="entry name" value="HAD-like"/>
    <property type="match status" value="1"/>
</dbReference>
<dbReference type="CDD" id="cd03788">
    <property type="entry name" value="GT20_TPS"/>
    <property type="match status" value="1"/>
</dbReference>
<name>A0A2S7IS55_9BACT</name>
<comment type="similarity">
    <text evidence="1">In the C-terminal section; belongs to the trehalose phosphatase family.</text>
</comment>
<reference evidence="4" key="1">
    <citation type="submission" date="2018-02" db="EMBL/GenBank/DDBJ databases">
        <title>Genome sequencing of Solimonas sp. HR-BB.</title>
        <authorList>
            <person name="Lee Y."/>
            <person name="Jeon C.O."/>
        </authorList>
    </citation>
    <scope>NUCLEOTIDE SEQUENCE [LARGE SCALE GENOMIC DNA]</scope>
    <source>
        <strain evidence="4">HR-U</strain>
    </source>
</reference>
<dbReference type="NCBIfam" id="TIGR01484">
    <property type="entry name" value="HAD-SF-IIB"/>
    <property type="match status" value="1"/>
</dbReference>
<evidence type="ECO:0000256" key="1">
    <source>
        <dbReference type="ARBA" id="ARBA00006330"/>
    </source>
</evidence>
<dbReference type="GO" id="GO:0005829">
    <property type="term" value="C:cytosol"/>
    <property type="evidence" value="ECO:0007669"/>
    <property type="project" value="TreeGrafter"/>
</dbReference>
<evidence type="ECO:0000313" key="3">
    <source>
        <dbReference type="EMBL" id="PQA60547.1"/>
    </source>
</evidence>
<organism evidence="3 4">
    <name type="scientific">Siphonobacter curvatus</name>
    <dbReference type="NCBI Taxonomy" id="2094562"/>
    <lineage>
        <taxon>Bacteria</taxon>
        <taxon>Pseudomonadati</taxon>
        <taxon>Bacteroidota</taxon>
        <taxon>Cytophagia</taxon>
        <taxon>Cytophagales</taxon>
        <taxon>Cytophagaceae</taxon>
        <taxon>Siphonobacter</taxon>
    </lineage>
</organism>
<evidence type="ECO:0000313" key="4">
    <source>
        <dbReference type="Proteomes" id="UP000239590"/>
    </source>
</evidence>
<dbReference type="NCBIfam" id="TIGR00685">
    <property type="entry name" value="T6PP"/>
    <property type="match status" value="1"/>
</dbReference>